<accession>A0ABY0FE30</accession>
<proteinExistence type="predicted"/>
<dbReference type="EMBL" id="REGR01000014">
    <property type="protein sequence ID" value="RXZ42817.1"/>
    <property type="molecule type" value="Genomic_DNA"/>
</dbReference>
<gene>
    <name evidence="2" type="ORF">EBB06_11120</name>
</gene>
<dbReference type="SUPFAM" id="SSF53098">
    <property type="entry name" value="Ribonuclease H-like"/>
    <property type="match status" value="1"/>
</dbReference>
<dbReference type="InterPro" id="IPR019288">
    <property type="entry name" value="3'-5'_exonuclease_PolB-like"/>
</dbReference>
<keyword evidence="3" id="KW-1185">Reference proteome</keyword>
<evidence type="ECO:0000313" key="3">
    <source>
        <dbReference type="Proteomes" id="UP000290682"/>
    </source>
</evidence>
<dbReference type="CDD" id="cd05782">
    <property type="entry name" value="DNA_polB_like1_exo"/>
    <property type="match status" value="1"/>
</dbReference>
<name>A0ABY0FE30_9NEIS</name>
<dbReference type="InterPro" id="IPR012337">
    <property type="entry name" value="RNaseH-like_sf"/>
</dbReference>
<reference evidence="2 3" key="1">
    <citation type="submission" date="2018-10" db="EMBL/GenBank/DDBJ databases">
        <title>Draft genome of Fastidiocella sp. strain 375T, a bacterium isolated from a karstic cave dripping water.</title>
        <authorList>
            <person name="Coelho C."/>
            <person name="Verissimo A."/>
            <person name="Tiago I."/>
        </authorList>
    </citation>
    <scope>NUCLEOTIDE SEQUENCE [LARGE SCALE GENOMIC DNA]</scope>
    <source>
        <strain evidence="2 3">CAVE-375</strain>
    </source>
</reference>
<comment type="caution">
    <text evidence="2">The sequence shown here is derived from an EMBL/GenBank/DDBJ whole genome shotgun (WGS) entry which is preliminary data.</text>
</comment>
<evidence type="ECO:0000313" key="2">
    <source>
        <dbReference type="EMBL" id="RXZ42817.1"/>
    </source>
</evidence>
<dbReference type="Proteomes" id="UP000290682">
    <property type="component" value="Unassembled WGS sequence"/>
</dbReference>
<dbReference type="Pfam" id="PF10108">
    <property type="entry name" value="DNA_pol_B_exo2"/>
    <property type="match status" value="1"/>
</dbReference>
<feature type="domain" description="Predicted 3'-5' exonuclease PolB-like" evidence="1">
    <location>
        <begin position="167"/>
        <end position="357"/>
    </location>
</feature>
<organism evidence="2 3">
    <name type="scientific">Crenobacter cavernae</name>
    <dbReference type="NCBI Taxonomy" id="2290923"/>
    <lineage>
        <taxon>Bacteria</taxon>
        <taxon>Pseudomonadati</taxon>
        <taxon>Pseudomonadota</taxon>
        <taxon>Betaproteobacteria</taxon>
        <taxon>Neisseriales</taxon>
        <taxon>Neisseriaceae</taxon>
        <taxon>Crenobacter</taxon>
    </lineage>
</organism>
<evidence type="ECO:0000259" key="1">
    <source>
        <dbReference type="Pfam" id="PF10108"/>
    </source>
</evidence>
<protein>
    <recommendedName>
        <fullName evidence="1">Predicted 3'-5' exonuclease PolB-like domain-containing protein</fullName>
    </recommendedName>
</protein>
<sequence length="366" mass="39801">MDRDQRVQRQTRWRLGQLSPRVEKLEIGYGKLCGGFHLPLLKQKPVLPPGSGRRPSRCARIARAPSTSSFPLARDTLSIVVSGGDPARSKHDASQQPARLPGGLCAAYNLASTTAALPTVTPILSFDIETVPDVAGIRLLTGFDNTITDHNVVEYALQRRRAEIDADFVAPHLQKVVAIAAVLGSDEGVALHSFGAPELDEAGTLAAFFALVEKHAPRLVSWAGSAQLPALHSRALMHGVAAPRYWEQDRHLDLAERLALASRESRVSLVDIARLSGLPGKAGLDKLAVWHAYENGRLDTILAKSETDAVYTCLVHLRFEHLAGRLSPDAYRAEAGRVRRALEAANSARWRDFLAAWPLDPLGASR</sequence>